<gene>
    <name evidence="9" type="ORF">F5Z01DRAFT_32771</name>
</gene>
<keyword evidence="2 6" id="KW-0812">Transmembrane</keyword>
<dbReference type="Proteomes" id="UP000887229">
    <property type="component" value="Unassembled WGS sequence"/>
</dbReference>
<dbReference type="OrthoDB" id="567788at2759"/>
<evidence type="ECO:0000259" key="8">
    <source>
        <dbReference type="PROSITE" id="PS50845"/>
    </source>
</evidence>
<dbReference type="GO" id="GO:0005789">
    <property type="term" value="C:endoplasmic reticulum membrane"/>
    <property type="evidence" value="ECO:0007669"/>
    <property type="project" value="UniProtKB-SubCell"/>
</dbReference>
<proteinExistence type="predicted"/>
<evidence type="ECO:0000256" key="3">
    <source>
        <dbReference type="ARBA" id="ARBA00022824"/>
    </source>
</evidence>
<evidence type="ECO:0000256" key="5">
    <source>
        <dbReference type="ARBA" id="ARBA00023136"/>
    </source>
</evidence>
<comment type="caution">
    <text evidence="9">The sequence shown here is derived from an EMBL/GenBank/DDBJ whole genome shotgun (WGS) entry which is preliminary data.</text>
</comment>
<evidence type="ECO:0000256" key="1">
    <source>
        <dbReference type="ARBA" id="ARBA00004477"/>
    </source>
</evidence>
<feature type="transmembrane region" description="Helical" evidence="6">
    <location>
        <begin position="171"/>
        <end position="192"/>
    </location>
</feature>
<evidence type="ECO:0000313" key="9">
    <source>
        <dbReference type="EMBL" id="KAG9259247.1"/>
    </source>
</evidence>
<organism evidence="9 10">
    <name type="scientific">Emericellopsis atlantica</name>
    <dbReference type="NCBI Taxonomy" id="2614577"/>
    <lineage>
        <taxon>Eukaryota</taxon>
        <taxon>Fungi</taxon>
        <taxon>Dikarya</taxon>
        <taxon>Ascomycota</taxon>
        <taxon>Pezizomycotina</taxon>
        <taxon>Sordariomycetes</taxon>
        <taxon>Hypocreomycetidae</taxon>
        <taxon>Hypocreales</taxon>
        <taxon>Bionectriaceae</taxon>
        <taxon>Emericellopsis</taxon>
    </lineage>
</organism>
<protein>
    <recommendedName>
        <fullName evidence="6">Reticulon-like protein</fullName>
    </recommendedName>
</protein>
<evidence type="ECO:0000313" key="10">
    <source>
        <dbReference type="Proteomes" id="UP000887229"/>
    </source>
</evidence>
<feature type="transmembrane region" description="Helical" evidence="6">
    <location>
        <begin position="198"/>
        <end position="218"/>
    </location>
</feature>
<keyword evidence="3 6" id="KW-0256">Endoplasmic reticulum</keyword>
<keyword evidence="5 6" id="KW-0472">Membrane</keyword>
<reference evidence="9" key="1">
    <citation type="journal article" date="2021" name="IMA Fungus">
        <title>Genomic characterization of three marine fungi, including Emericellopsis atlantica sp. nov. with signatures of a generalist lifestyle and marine biomass degradation.</title>
        <authorList>
            <person name="Hagestad O.C."/>
            <person name="Hou L."/>
            <person name="Andersen J.H."/>
            <person name="Hansen E.H."/>
            <person name="Altermark B."/>
            <person name="Li C."/>
            <person name="Kuhnert E."/>
            <person name="Cox R.J."/>
            <person name="Crous P.W."/>
            <person name="Spatafora J.W."/>
            <person name="Lail K."/>
            <person name="Amirebrahimi M."/>
            <person name="Lipzen A."/>
            <person name="Pangilinan J."/>
            <person name="Andreopoulos W."/>
            <person name="Hayes R.D."/>
            <person name="Ng V."/>
            <person name="Grigoriev I.V."/>
            <person name="Jackson S.A."/>
            <person name="Sutton T.D.S."/>
            <person name="Dobson A.D.W."/>
            <person name="Rama T."/>
        </authorList>
    </citation>
    <scope>NUCLEOTIDE SEQUENCE</scope>
    <source>
        <strain evidence="9">TS7</strain>
    </source>
</reference>
<dbReference type="RefSeq" id="XP_046123171.1">
    <property type="nucleotide sequence ID" value="XM_046259076.1"/>
</dbReference>
<evidence type="ECO:0000256" key="4">
    <source>
        <dbReference type="ARBA" id="ARBA00022989"/>
    </source>
</evidence>
<dbReference type="GeneID" id="70289979"/>
<keyword evidence="4 6" id="KW-1133">Transmembrane helix</keyword>
<dbReference type="EMBL" id="MU251242">
    <property type="protein sequence ID" value="KAG9259247.1"/>
    <property type="molecule type" value="Genomic_DNA"/>
</dbReference>
<accession>A0A9P7ZXV5</accession>
<feature type="transmembrane region" description="Helical" evidence="6">
    <location>
        <begin position="82"/>
        <end position="100"/>
    </location>
</feature>
<dbReference type="PROSITE" id="PS50845">
    <property type="entry name" value="RETICULON"/>
    <property type="match status" value="1"/>
</dbReference>
<feature type="domain" description="Reticulon" evidence="8">
    <location>
        <begin position="71"/>
        <end position="268"/>
    </location>
</feature>
<name>A0A9P7ZXV5_9HYPO</name>
<evidence type="ECO:0000256" key="6">
    <source>
        <dbReference type="RuleBase" id="RU363132"/>
    </source>
</evidence>
<keyword evidence="10" id="KW-1185">Reference proteome</keyword>
<dbReference type="AlphaFoldDB" id="A0A9P7ZXV5"/>
<sequence>MAETQNPSVLETTKANAAAAYNSVTSGPVAQNVKNHTAQASSELNNLAAARKTPNEPAATGQPLTHYHSFFHELLSWKNPRASAIALVSILSAIFAARYLDITRWSLKLAWISLFSTVTAEIVGKFVLNNGLATQIRPRRYYTVSRETIDGLVGDVHELVNFVVIEAQRILFVENVFASLSAAIVSFIGYHLTKLVPYWGLALLGTVLAFALPLIYVTNKELIDHHLKNASDVVEAQTSQVRNVAQKQAEQVSAIGKQYAGDYTGKVQEMLRGKGAATAETSEDTSQTSATYAEKGPANPIAFPKTPTAEPGLPDAPTEEPKTAADVPAPSVPSEPVLPNKDEPLIS</sequence>
<evidence type="ECO:0000256" key="2">
    <source>
        <dbReference type="ARBA" id="ARBA00022692"/>
    </source>
</evidence>
<evidence type="ECO:0000256" key="7">
    <source>
        <dbReference type="SAM" id="MobiDB-lite"/>
    </source>
</evidence>
<dbReference type="InterPro" id="IPR003388">
    <property type="entry name" value="Reticulon"/>
</dbReference>
<comment type="subcellular location">
    <subcellularLocation>
        <location evidence="1 6">Endoplasmic reticulum membrane</location>
        <topology evidence="1 6">Multi-pass membrane protein</topology>
    </subcellularLocation>
</comment>
<feature type="region of interest" description="Disordered" evidence="7">
    <location>
        <begin position="274"/>
        <end position="347"/>
    </location>
</feature>
<dbReference type="Pfam" id="PF02453">
    <property type="entry name" value="Reticulon"/>
    <property type="match status" value="1"/>
</dbReference>